<dbReference type="PANTHER" id="PTHR42928:SF3">
    <property type="entry name" value="UPF0065 PROTEIN YFLP"/>
    <property type="match status" value="1"/>
</dbReference>
<keyword evidence="4" id="KW-1185">Reference proteome</keyword>
<dbReference type="PIRSF" id="PIRSF017082">
    <property type="entry name" value="YflP"/>
    <property type="match status" value="1"/>
</dbReference>
<gene>
    <name evidence="3" type="ORF">C7450_11770</name>
</gene>
<evidence type="ECO:0000313" key="4">
    <source>
        <dbReference type="Proteomes" id="UP000248021"/>
    </source>
</evidence>
<protein>
    <submittedName>
        <fullName evidence="3">Putative tricarboxylic transport membrane protein</fullName>
    </submittedName>
</protein>
<dbReference type="SUPFAM" id="SSF53850">
    <property type="entry name" value="Periplasmic binding protein-like II"/>
    <property type="match status" value="1"/>
</dbReference>
<dbReference type="InterPro" id="IPR042100">
    <property type="entry name" value="Bug_dom1"/>
</dbReference>
<dbReference type="PANTHER" id="PTHR42928">
    <property type="entry name" value="TRICARBOXYLATE-BINDING PROTEIN"/>
    <property type="match status" value="1"/>
</dbReference>
<reference evidence="3 4" key="1">
    <citation type="submission" date="2018-05" db="EMBL/GenBank/DDBJ databases">
        <title>Genomic Encyclopedia of Type Strains, Phase IV (KMG-IV): sequencing the most valuable type-strain genomes for metagenomic binning, comparative biology and taxonomic classification.</title>
        <authorList>
            <person name="Goeker M."/>
        </authorList>
    </citation>
    <scope>NUCLEOTIDE SEQUENCE [LARGE SCALE GENOMIC DNA]</scope>
    <source>
        <strain evidence="3 4">DSM 6462</strain>
    </source>
</reference>
<accession>A0A2V3TUB1</accession>
<dbReference type="InterPro" id="IPR005064">
    <property type="entry name" value="BUG"/>
</dbReference>
<dbReference type="AlphaFoldDB" id="A0A2V3TUB1"/>
<organism evidence="3 4">
    <name type="scientific">Chelatococcus asaccharovorans</name>
    <dbReference type="NCBI Taxonomy" id="28210"/>
    <lineage>
        <taxon>Bacteria</taxon>
        <taxon>Pseudomonadati</taxon>
        <taxon>Pseudomonadota</taxon>
        <taxon>Alphaproteobacteria</taxon>
        <taxon>Hyphomicrobiales</taxon>
        <taxon>Chelatococcaceae</taxon>
        <taxon>Chelatococcus</taxon>
    </lineage>
</organism>
<feature type="chain" id="PRO_5041163627" evidence="2">
    <location>
        <begin position="30"/>
        <end position="336"/>
    </location>
</feature>
<dbReference type="Pfam" id="PF03401">
    <property type="entry name" value="TctC"/>
    <property type="match status" value="1"/>
</dbReference>
<keyword evidence="2" id="KW-0732">Signal</keyword>
<dbReference type="PROSITE" id="PS51318">
    <property type="entry name" value="TAT"/>
    <property type="match status" value="1"/>
</dbReference>
<proteinExistence type="inferred from homology"/>
<dbReference type="CDD" id="cd07012">
    <property type="entry name" value="PBP2_Bug_TTT"/>
    <property type="match status" value="1"/>
</dbReference>
<dbReference type="EMBL" id="QJJK01000017">
    <property type="protein sequence ID" value="PXW52206.1"/>
    <property type="molecule type" value="Genomic_DNA"/>
</dbReference>
<evidence type="ECO:0000256" key="2">
    <source>
        <dbReference type="SAM" id="SignalP"/>
    </source>
</evidence>
<dbReference type="Gene3D" id="3.40.190.10">
    <property type="entry name" value="Periplasmic binding protein-like II"/>
    <property type="match status" value="1"/>
</dbReference>
<sequence>MVGTGGAARTRIKRRSLVVLAAAASMAFAGSLGLAGSASAQIAELKIMAPAAPGGGWDQTARAIQSALTTSGIVKGAQVTNVPGAGGIVGLAQFVNSGKGDGSLIMVNGLVMVGAILTNKSPVTLEQVTPIARLTAENQAIVVPANSPIKNAQDLVAALKADPAKVTWAGGSAGGTDHILVGLLAKAVGVDPTKINYIPFSGGGEALAAILGSKVTAGVSGYGEFEGQIKAGKLRLIGIAAPARVAYIDGPTLKEQGVDLELINWRSVVAPPGLTKEQTANLVSIIDKMAKSPAWQETLKAKGWDDAYLSGDAFGSFLKNEQVRIADVLKSIGLTQ</sequence>
<dbReference type="Gene3D" id="3.40.190.150">
    <property type="entry name" value="Bordetella uptake gene, domain 1"/>
    <property type="match status" value="1"/>
</dbReference>
<name>A0A2V3TUB1_9HYPH</name>
<evidence type="ECO:0000256" key="1">
    <source>
        <dbReference type="ARBA" id="ARBA00006987"/>
    </source>
</evidence>
<comment type="caution">
    <text evidence="3">The sequence shown here is derived from an EMBL/GenBank/DDBJ whole genome shotgun (WGS) entry which is preliminary data.</text>
</comment>
<dbReference type="Proteomes" id="UP000248021">
    <property type="component" value="Unassembled WGS sequence"/>
</dbReference>
<feature type="signal peptide" evidence="2">
    <location>
        <begin position="1"/>
        <end position="29"/>
    </location>
</feature>
<comment type="similarity">
    <text evidence="1">Belongs to the UPF0065 (bug) family.</text>
</comment>
<dbReference type="InterPro" id="IPR006311">
    <property type="entry name" value="TAT_signal"/>
</dbReference>
<evidence type="ECO:0000313" key="3">
    <source>
        <dbReference type="EMBL" id="PXW52206.1"/>
    </source>
</evidence>